<sequence>MDQPELEKDRPSRPASENLIVQVIDIMPVRVVCAVVFVSFFFVWGGVNNVIKFFGRDIASLETNYGVIAGAVAAVVVPVVIVCVKRRGR</sequence>
<feature type="transmembrane region" description="Helical" evidence="1">
    <location>
        <begin position="20"/>
        <end position="45"/>
    </location>
</feature>
<evidence type="ECO:0000256" key="1">
    <source>
        <dbReference type="SAM" id="Phobius"/>
    </source>
</evidence>
<feature type="transmembrane region" description="Helical" evidence="1">
    <location>
        <begin position="65"/>
        <end position="84"/>
    </location>
</feature>
<dbReference type="Proteomes" id="UP000315648">
    <property type="component" value="Unassembled WGS sequence"/>
</dbReference>
<protein>
    <submittedName>
        <fullName evidence="2">Uncharacterized protein</fullName>
    </submittedName>
</protein>
<gene>
    <name evidence="2" type="ORF">FPL22_05490</name>
</gene>
<keyword evidence="1" id="KW-0812">Transmembrane</keyword>
<organism evidence="2 3">
    <name type="scientific">Rariglobus hedericola</name>
    <dbReference type="NCBI Taxonomy" id="2597822"/>
    <lineage>
        <taxon>Bacteria</taxon>
        <taxon>Pseudomonadati</taxon>
        <taxon>Verrucomicrobiota</taxon>
        <taxon>Opitutia</taxon>
        <taxon>Opitutales</taxon>
        <taxon>Opitutaceae</taxon>
        <taxon>Rariglobus</taxon>
    </lineage>
</organism>
<dbReference type="EMBL" id="VMBG01000001">
    <property type="protein sequence ID" value="TSJ78762.1"/>
    <property type="molecule type" value="Genomic_DNA"/>
</dbReference>
<keyword evidence="3" id="KW-1185">Reference proteome</keyword>
<reference evidence="2 3" key="1">
    <citation type="submission" date="2019-07" db="EMBL/GenBank/DDBJ databases">
        <title>Description of 53C-WASEF.</title>
        <authorList>
            <person name="Pitt A."/>
            <person name="Hahn M.W."/>
        </authorList>
    </citation>
    <scope>NUCLEOTIDE SEQUENCE [LARGE SCALE GENOMIC DNA]</scope>
    <source>
        <strain evidence="2 3">53C-WASEF</strain>
    </source>
</reference>
<dbReference type="RefSeq" id="WP_144229103.1">
    <property type="nucleotide sequence ID" value="NZ_CBCRVV010000002.1"/>
</dbReference>
<keyword evidence="1" id="KW-0472">Membrane</keyword>
<keyword evidence="1" id="KW-1133">Transmembrane helix</keyword>
<name>A0A556QQ78_9BACT</name>
<accession>A0A556QQ78</accession>
<evidence type="ECO:0000313" key="3">
    <source>
        <dbReference type="Proteomes" id="UP000315648"/>
    </source>
</evidence>
<comment type="caution">
    <text evidence="2">The sequence shown here is derived from an EMBL/GenBank/DDBJ whole genome shotgun (WGS) entry which is preliminary data.</text>
</comment>
<proteinExistence type="predicted"/>
<evidence type="ECO:0000313" key="2">
    <source>
        <dbReference type="EMBL" id="TSJ78762.1"/>
    </source>
</evidence>
<dbReference type="AlphaFoldDB" id="A0A556QQ78"/>